<dbReference type="PANTHER" id="PTHR46649:SF4">
    <property type="entry name" value="HALOACID DEHALOGENASE-LIKE HYDROLASE (HAD) SUPERFAMILY PROTEIN"/>
    <property type="match status" value="1"/>
</dbReference>
<gene>
    <name evidence="1" type="ORF">A2Y75_03510</name>
</gene>
<dbReference type="EMBL" id="MELK01000047">
    <property type="protein sequence ID" value="OFW56285.1"/>
    <property type="molecule type" value="Genomic_DNA"/>
</dbReference>
<dbReference type="InterPro" id="IPR044924">
    <property type="entry name" value="HAD-SF_hydro_IA_REG-2-like_cap"/>
</dbReference>
<protein>
    <recommendedName>
        <fullName evidence="3">HAD family hydrolase</fullName>
    </recommendedName>
</protein>
<dbReference type="InterPro" id="IPR023214">
    <property type="entry name" value="HAD_sf"/>
</dbReference>
<dbReference type="InterPro" id="IPR006439">
    <property type="entry name" value="HAD-SF_hydro_IA"/>
</dbReference>
<dbReference type="Proteomes" id="UP000177876">
    <property type="component" value="Unassembled WGS sequence"/>
</dbReference>
<reference evidence="1 2" key="1">
    <citation type="journal article" date="2016" name="Nat. Commun.">
        <title>Thousands of microbial genomes shed light on interconnected biogeochemical processes in an aquifer system.</title>
        <authorList>
            <person name="Anantharaman K."/>
            <person name="Brown C.T."/>
            <person name="Hug L.A."/>
            <person name="Sharon I."/>
            <person name="Castelle C.J."/>
            <person name="Probst A.J."/>
            <person name="Thomas B.C."/>
            <person name="Singh A."/>
            <person name="Wilkins M.J."/>
            <person name="Karaoz U."/>
            <person name="Brodie E.L."/>
            <person name="Williams K.H."/>
            <person name="Hubbard S.S."/>
            <person name="Banfield J.F."/>
        </authorList>
    </citation>
    <scope>NUCLEOTIDE SEQUENCE [LARGE SCALE GENOMIC DNA]</scope>
</reference>
<accession>A0A1F2WHF0</accession>
<dbReference type="STRING" id="1797197.A2Y75_03510"/>
<dbReference type="Gene3D" id="1.10.150.720">
    <property type="entry name" value="Haloacid dehalogenase-like hydrolase"/>
    <property type="match status" value="1"/>
</dbReference>
<organism evidence="1 2">
    <name type="scientific">Candidatus Solincola sediminis</name>
    <dbReference type="NCBI Taxonomy" id="1797199"/>
    <lineage>
        <taxon>Bacteria</taxon>
        <taxon>Bacillati</taxon>
        <taxon>Actinomycetota</taxon>
        <taxon>Candidatus Geothermincolia</taxon>
        <taxon>Candidatus Geothermincolales</taxon>
        <taxon>Candidatus Geothermincolaceae</taxon>
        <taxon>Candidatus Solincola</taxon>
    </lineage>
</organism>
<dbReference type="SUPFAM" id="SSF56784">
    <property type="entry name" value="HAD-like"/>
    <property type="match status" value="1"/>
</dbReference>
<dbReference type="SFLD" id="SFLDS00003">
    <property type="entry name" value="Haloacid_Dehalogenase"/>
    <property type="match status" value="1"/>
</dbReference>
<evidence type="ECO:0000313" key="2">
    <source>
        <dbReference type="Proteomes" id="UP000177876"/>
    </source>
</evidence>
<dbReference type="Gene3D" id="3.40.50.1000">
    <property type="entry name" value="HAD superfamily/HAD-like"/>
    <property type="match status" value="1"/>
</dbReference>
<dbReference type="PRINTS" id="PR00413">
    <property type="entry name" value="HADHALOGNASE"/>
</dbReference>
<dbReference type="SFLD" id="SFLDG01129">
    <property type="entry name" value="C1.5:_HAD__Beta-PGM__Phosphata"/>
    <property type="match status" value="1"/>
</dbReference>
<proteinExistence type="predicted"/>
<sequence>MRIFKTVFFDAGRTLLLPNPSVESVCADVLAGQGYFPALAEVRRGLERSERYYEARYWEDDTFWASEREASAMWSSMYAIAMEEIGVEDSEAMGRLLYDEFGKGERWSLYPDVMPAIESLHEAGILMGIVSNWDVRLPGLCHHLGLSRYLEFVISSANLGRIKPQHSLFESALERVGVEAGEAVHVGDHYYADVLGARSAGIYPILLDRQRLVTNPDCRVIETLSELPEIVLNAGS</sequence>
<dbReference type="PANTHER" id="PTHR46649">
    <property type="match status" value="1"/>
</dbReference>
<comment type="caution">
    <text evidence="1">The sequence shown here is derived from an EMBL/GenBank/DDBJ whole genome shotgun (WGS) entry which is preliminary data.</text>
</comment>
<dbReference type="Pfam" id="PF00702">
    <property type="entry name" value="Hydrolase"/>
    <property type="match status" value="1"/>
</dbReference>
<evidence type="ECO:0008006" key="3">
    <source>
        <dbReference type="Google" id="ProtNLM"/>
    </source>
</evidence>
<name>A0A1F2WHF0_9ACTN</name>
<evidence type="ECO:0000313" key="1">
    <source>
        <dbReference type="EMBL" id="OFW56285.1"/>
    </source>
</evidence>
<dbReference type="AlphaFoldDB" id="A0A1F2WHF0"/>
<dbReference type="InterPro" id="IPR036412">
    <property type="entry name" value="HAD-like_sf"/>
</dbReference>